<keyword evidence="1" id="KW-1185">Reference proteome</keyword>
<accession>A0A7E4W5J5</accession>
<dbReference type="AlphaFoldDB" id="A0A7E4W5J5"/>
<reference evidence="2" key="2">
    <citation type="submission" date="2020-10" db="UniProtKB">
        <authorList>
            <consortium name="WormBaseParasite"/>
        </authorList>
    </citation>
    <scope>IDENTIFICATION</scope>
</reference>
<dbReference type="Proteomes" id="UP000492821">
    <property type="component" value="Unassembled WGS sequence"/>
</dbReference>
<protein>
    <submittedName>
        <fullName evidence="2">Profilin</fullName>
    </submittedName>
</protein>
<evidence type="ECO:0000313" key="2">
    <source>
        <dbReference type="WBParaSite" id="Pan_g6698.t1"/>
    </source>
</evidence>
<proteinExistence type="predicted"/>
<reference evidence="1" key="1">
    <citation type="journal article" date="2013" name="Genetics">
        <title>The draft genome and transcriptome of Panagrellus redivivus are shaped by the harsh demands of a free-living lifestyle.</title>
        <authorList>
            <person name="Srinivasan J."/>
            <person name="Dillman A.R."/>
            <person name="Macchietto M.G."/>
            <person name="Heikkinen L."/>
            <person name="Lakso M."/>
            <person name="Fracchia K.M."/>
            <person name="Antoshechkin I."/>
            <person name="Mortazavi A."/>
            <person name="Wong G."/>
            <person name="Sternberg P.W."/>
        </authorList>
    </citation>
    <scope>NUCLEOTIDE SEQUENCE [LARGE SCALE GENOMIC DNA]</scope>
    <source>
        <strain evidence="1">MT8872</strain>
    </source>
</reference>
<evidence type="ECO:0000313" key="1">
    <source>
        <dbReference type="Proteomes" id="UP000492821"/>
    </source>
</evidence>
<organism evidence="1 2">
    <name type="scientific">Panagrellus redivivus</name>
    <name type="common">Microworm</name>
    <dbReference type="NCBI Taxonomy" id="6233"/>
    <lineage>
        <taxon>Eukaryota</taxon>
        <taxon>Metazoa</taxon>
        <taxon>Ecdysozoa</taxon>
        <taxon>Nematoda</taxon>
        <taxon>Chromadorea</taxon>
        <taxon>Rhabditida</taxon>
        <taxon>Tylenchina</taxon>
        <taxon>Panagrolaimomorpha</taxon>
        <taxon>Panagrolaimoidea</taxon>
        <taxon>Panagrolaimidae</taxon>
        <taxon>Panagrellus</taxon>
    </lineage>
</organism>
<name>A0A7E4W5J5_PANRE</name>
<dbReference type="WBParaSite" id="Pan_g6698.t1">
    <property type="protein sequence ID" value="Pan_g6698.t1"/>
    <property type="gene ID" value="Pan_g6698"/>
</dbReference>
<sequence length="242" mass="26778">MDLINQFREGFAKAVQLASDNHVFTDFPDCSILGNTDKISIKLKDPLLHNANQFTPQSAAMAIKLLIRDENNRKATIMSAELELGNGLIVRSTAGRPIMIIRTRNNDPSSLGKLMHPAPASLYKIQRENTQMGTNFIVVRGQGKEPVMRVEKVFASIYPIGKAIGLIGSNCVYWFKRMDGTVLGYIRPKLVVSSNTLIVKFTSTNHDVQIRTAMVGVGLLLAVTEAYPQVRPMLIEALQNIP</sequence>